<dbReference type="EMBL" id="JAIZAY010000014">
    <property type="protein sequence ID" value="KAJ8028967.1"/>
    <property type="molecule type" value="Genomic_DNA"/>
</dbReference>
<keyword evidence="2" id="KW-1185">Reference proteome</keyword>
<gene>
    <name evidence="1" type="ORF">HOLleu_28235</name>
</gene>
<dbReference type="AlphaFoldDB" id="A0A9Q1BLP0"/>
<evidence type="ECO:0000313" key="2">
    <source>
        <dbReference type="Proteomes" id="UP001152320"/>
    </source>
</evidence>
<dbReference type="OrthoDB" id="6159421at2759"/>
<comment type="caution">
    <text evidence="1">The sequence shown here is derived from an EMBL/GenBank/DDBJ whole genome shotgun (WGS) entry which is preliminary data.</text>
</comment>
<evidence type="ECO:0000313" key="1">
    <source>
        <dbReference type="EMBL" id="KAJ8028967.1"/>
    </source>
</evidence>
<proteinExistence type="predicted"/>
<reference evidence="1" key="1">
    <citation type="submission" date="2021-10" db="EMBL/GenBank/DDBJ databases">
        <title>Tropical sea cucumber genome reveals ecological adaptation and Cuvierian tubules defense mechanism.</title>
        <authorList>
            <person name="Chen T."/>
        </authorList>
    </citation>
    <scope>NUCLEOTIDE SEQUENCE</scope>
    <source>
        <strain evidence="1">Nanhai2018</strain>
        <tissue evidence="1">Muscle</tissue>
    </source>
</reference>
<protein>
    <submittedName>
        <fullName evidence="1">Uncharacterized protein</fullName>
    </submittedName>
</protein>
<name>A0A9Q1BLP0_HOLLE</name>
<accession>A0A9Q1BLP0</accession>
<dbReference type="SUPFAM" id="SSF53098">
    <property type="entry name" value="Ribonuclease H-like"/>
    <property type="match status" value="1"/>
</dbReference>
<organism evidence="1 2">
    <name type="scientific">Holothuria leucospilota</name>
    <name type="common">Black long sea cucumber</name>
    <name type="synonym">Mertensiothuria leucospilota</name>
    <dbReference type="NCBI Taxonomy" id="206669"/>
    <lineage>
        <taxon>Eukaryota</taxon>
        <taxon>Metazoa</taxon>
        <taxon>Echinodermata</taxon>
        <taxon>Eleutherozoa</taxon>
        <taxon>Echinozoa</taxon>
        <taxon>Holothuroidea</taxon>
        <taxon>Aspidochirotacea</taxon>
        <taxon>Aspidochirotida</taxon>
        <taxon>Holothuriidae</taxon>
        <taxon>Holothuria</taxon>
    </lineage>
</organism>
<sequence length="375" mass="42238">MADNESSGASGSSKKKRARYNNSFRSEWSSQFECIRASRLGESHAFCQVCASDFKVTHGGINDVRKHLNTEKHVKCAKCLESTSKAVFDKFKVSTGNHTDNVTKAELLMQGFVIEHNLPIAVCDHFTKLVKNMFPDSRIAKDFSASRTKSTHLIYEIAETSCESICKQLEKKWYSLATDGSSDEEDKFFPVLLTHWNQGEVVTSFLDMPVANNADARNIFQAVSDSLSAKNIGFDSCVAFASDNASVMIAKDKGVLTLLKKENPSVYGMGCPCHLSHLAAKRGAKELHFSPEVFVLDLYYHFDRSTKRKQQLRDEMGFNDQETMKVLKHVPTRWLSLSRCMERALKLWDGLRSYFLSTFYDDDPGAASGSRKKQR</sequence>
<dbReference type="PANTHER" id="PTHR37162:SF10">
    <property type="entry name" value="DUF4371 DOMAIN-CONTAINING PROTEIN"/>
    <property type="match status" value="1"/>
</dbReference>
<dbReference type="InterPro" id="IPR012337">
    <property type="entry name" value="RNaseH-like_sf"/>
</dbReference>
<dbReference type="PANTHER" id="PTHR37162">
    <property type="entry name" value="HAT FAMILY DIMERISATION DOMAINCONTAINING PROTEIN-RELATED"/>
    <property type="match status" value="1"/>
</dbReference>
<dbReference type="Proteomes" id="UP001152320">
    <property type="component" value="Chromosome 14"/>
</dbReference>